<dbReference type="Proteomes" id="UP001140510">
    <property type="component" value="Unassembled WGS sequence"/>
</dbReference>
<feature type="compositionally biased region" description="Basic residues" evidence="1">
    <location>
        <begin position="199"/>
        <end position="215"/>
    </location>
</feature>
<evidence type="ECO:0000256" key="1">
    <source>
        <dbReference type="SAM" id="MobiDB-lite"/>
    </source>
</evidence>
<sequence>MTIEFATWDSIHDWAQQEGFLAHFGKTSKFSLFSRPRITLKEGRVIDGHHIPGLEALKTMTINPQASVYAWIETDGSVKLRPLEWGDMAVHEGLTSPPTSFAQPFCWVLPIQNETGMRFESLVQYYARLGFVNGPGIRTGIAALKEHFPGACHDMAKQIDAEAARRTISARAFPLSSQPEPIPQSPASVITDFQSYHLRPSKPSRRLPKHSHRRRTSCESKCVPSIAELLLQKRSVTGSKKTPPRLKRTRERLKKERHVQRRKRRRVRNSTRR</sequence>
<proteinExistence type="predicted"/>
<organism evidence="2 3">
    <name type="scientific">Didymella pomorum</name>
    <dbReference type="NCBI Taxonomy" id="749634"/>
    <lineage>
        <taxon>Eukaryota</taxon>
        <taxon>Fungi</taxon>
        <taxon>Dikarya</taxon>
        <taxon>Ascomycota</taxon>
        <taxon>Pezizomycotina</taxon>
        <taxon>Dothideomycetes</taxon>
        <taxon>Pleosporomycetidae</taxon>
        <taxon>Pleosporales</taxon>
        <taxon>Pleosporineae</taxon>
        <taxon>Didymellaceae</taxon>
        <taxon>Didymella</taxon>
    </lineage>
</organism>
<evidence type="ECO:0000313" key="3">
    <source>
        <dbReference type="Proteomes" id="UP001140510"/>
    </source>
</evidence>
<keyword evidence="3" id="KW-1185">Reference proteome</keyword>
<feature type="compositionally biased region" description="Basic residues" evidence="1">
    <location>
        <begin position="242"/>
        <end position="273"/>
    </location>
</feature>
<dbReference type="EMBL" id="JAPEVA010000007">
    <property type="protein sequence ID" value="KAJ4410697.1"/>
    <property type="molecule type" value="Genomic_DNA"/>
</dbReference>
<name>A0A9W8ZNI4_9PLEO</name>
<dbReference type="AlphaFoldDB" id="A0A9W8ZNI4"/>
<reference evidence="2" key="1">
    <citation type="submission" date="2022-10" db="EMBL/GenBank/DDBJ databases">
        <title>Tapping the CABI collections for fungal endophytes: first genome assemblies for Collariella, Neodidymelliopsis, Ascochyta clinopodiicola, Didymella pomorum, Didymosphaeria variabile, Neocosmospora piperis and Neocucurbitaria cava.</title>
        <authorList>
            <person name="Hill R."/>
        </authorList>
    </citation>
    <scope>NUCLEOTIDE SEQUENCE</scope>
    <source>
        <strain evidence="2">IMI 355091</strain>
    </source>
</reference>
<dbReference type="OrthoDB" id="3795592at2759"/>
<evidence type="ECO:0000313" key="2">
    <source>
        <dbReference type="EMBL" id="KAJ4410697.1"/>
    </source>
</evidence>
<gene>
    <name evidence="2" type="ORF">N0V91_001625</name>
</gene>
<feature type="region of interest" description="Disordered" evidence="1">
    <location>
        <begin position="232"/>
        <end position="273"/>
    </location>
</feature>
<comment type="caution">
    <text evidence="2">The sequence shown here is derived from an EMBL/GenBank/DDBJ whole genome shotgun (WGS) entry which is preliminary data.</text>
</comment>
<accession>A0A9W8ZNI4</accession>
<feature type="region of interest" description="Disordered" evidence="1">
    <location>
        <begin position="197"/>
        <end position="219"/>
    </location>
</feature>
<protein>
    <submittedName>
        <fullName evidence="2">Uncharacterized protein</fullName>
    </submittedName>
</protein>